<evidence type="ECO:0000256" key="1">
    <source>
        <dbReference type="ARBA" id="ARBA00022441"/>
    </source>
</evidence>
<evidence type="ECO:0000256" key="2">
    <source>
        <dbReference type="ARBA" id="ARBA00022737"/>
    </source>
</evidence>
<dbReference type="Pfam" id="PF13860">
    <property type="entry name" value="FlgD_ig"/>
    <property type="match status" value="1"/>
</dbReference>
<feature type="domain" description="FlgD/Vpr Ig-like" evidence="5">
    <location>
        <begin position="1247"/>
        <end position="1292"/>
    </location>
</feature>
<evidence type="ECO:0000259" key="5">
    <source>
        <dbReference type="Pfam" id="PF13860"/>
    </source>
</evidence>
<keyword evidence="2" id="KW-0677">Repeat</keyword>
<dbReference type="Pfam" id="PF24681">
    <property type="entry name" value="Kelch_KLHDC2_KLHL20_DRC7"/>
    <property type="match status" value="3"/>
</dbReference>
<name>A0A538UDV2_UNCEI</name>
<keyword evidence="4" id="KW-0732">Signal</keyword>
<accession>A0A538UDV2</accession>
<dbReference type="InterPro" id="IPR025965">
    <property type="entry name" value="FlgD/Vpr_Ig-like"/>
</dbReference>
<evidence type="ECO:0000256" key="4">
    <source>
        <dbReference type="SAM" id="SignalP"/>
    </source>
</evidence>
<dbReference type="Gene3D" id="2.60.40.4070">
    <property type="match status" value="1"/>
</dbReference>
<gene>
    <name evidence="7" type="ORF">E6K81_01645</name>
</gene>
<dbReference type="Pfam" id="PF18998">
    <property type="entry name" value="Flg_new_2"/>
    <property type="match status" value="2"/>
</dbReference>
<feature type="region of interest" description="Disordered" evidence="3">
    <location>
        <begin position="62"/>
        <end position="91"/>
    </location>
</feature>
<comment type="caution">
    <text evidence="7">The sequence shown here is derived from an EMBL/GenBank/DDBJ whole genome shotgun (WGS) entry which is preliminary data.</text>
</comment>
<dbReference type="Gene3D" id="2.120.10.80">
    <property type="entry name" value="Kelch-type beta propeller"/>
    <property type="match status" value="4"/>
</dbReference>
<proteinExistence type="predicted"/>
<evidence type="ECO:0000313" key="8">
    <source>
        <dbReference type="Proteomes" id="UP000319771"/>
    </source>
</evidence>
<dbReference type="PANTHER" id="PTHR46093">
    <property type="entry name" value="ACYL-COA-BINDING DOMAIN-CONTAINING PROTEIN 5"/>
    <property type="match status" value="1"/>
</dbReference>
<keyword evidence="1" id="KW-0880">Kelch repeat</keyword>
<feature type="chain" id="PRO_5021724350" description="T9SS type A sorting domain-containing protein" evidence="4">
    <location>
        <begin position="39"/>
        <end position="1311"/>
    </location>
</feature>
<protein>
    <recommendedName>
        <fullName evidence="9">T9SS type A sorting domain-containing protein</fullName>
    </recommendedName>
</protein>
<organism evidence="7 8">
    <name type="scientific">Eiseniibacteriota bacterium</name>
    <dbReference type="NCBI Taxonomy" id="2212470"/>
    <lineage>
        <taxon>Bacteria</taxon>
        <taxon>Candidatus Eiseniibacteriota</taxon>
    </lineage>
</organism>
<feature type="compositionally biased region" description="Basic and acidic residues" evidence="3">
    <location>
        <begin position="64"/>
        <end position="80"/>
    </location>
</feature>
<evidence type="ECO:0008006" key="9">
    <source>
        <dbReference type="Google" id="ProtNLM"/>
    </source>
</evidence>
<feature type="signal peptide" evidence="4">
    <location>
        <begin position="1"/>
        <end position="38"/>
    </location>
</feature>
<dbReference type="InterPro" id="IPR015915">
    <property type="entry name" value="Kelch-typ_b-propeller"/>
</dbReference>
<evidence type="ECO:0000313" key="7">
    <source>
        <dbReference type="EMBL" id="TMQ74017.1"/>
    </source>
</evidence>
<sequence length="1311" mass="138265">MRACDGLHRPPTVMPARRRAIGALAFILVLGAPSAARATAPQRGPRLPAVERFQMQHGVIRPASPHDRLRPRNAVRDARARTSSRPRAGSAAVAEQYPSYSTCGSWSMLEPDSAPFGIELQSLIYDPVRDRLVLFGGYLPSGDVSADVWTAALGGALHWQRLTTSGTAPTPRYSASAIYDAPRDRMVVFGGTSDGYGTNDVFALDLATGIWTALAPSGSPPPARFGHTAIFDAPRGRMVVFAGYDAGTFLGDIWALDLAGAPAWTAIAPSGTPPGPRVSHTAIFDAPRNRMVVYGGSLGSDGTPTGEIWALALSGAPAWTALAPSGTAPIARTAHAALFDPANNRMLVFGGVGYDGTNYFEENELWALSLASGPKWTKLSPSGGAPPGVDGNAVAYDPVRGRLLNVGGWGASSDETWAVNLSGGPVWTTLVDPGQPPQQRTDHVAIYDGARHRAILYGGTASGWALDDAWVFQTNGAPGWTRLTPTGSAPARTGSAAVVDSARSRLLVFGGTDENGVRRNDVSALSLTGTSAWTDLNPSGAAPSPRDHSIAIYDPTRSRMVLFGGNDDAGQESDLWVLSLSGGGSWTQLSPSGDAPYLADPAAIFDRPRDRMLVVSSGGSGTELWSLSFAGGGAWTLLLTDPYGASGPSPSAVFDGARNRLIEFGYDTYALPLAGTPVWSIVGTTDGTTGPFGARALFDLQNDRVILIAGTNPTTGYGANSVVAESFPTNLYPLNASATPDVAGYAAVDPPYGCASAGATATFTAVGNQGFHLDSWSGSASGNANPLQLTVDGPKTELAHLVQPPPQCDGWRRVLDQTGVVPLDYDVAAVYDAARQRVLALGTTNLGTGEFQVWALPQGADEWTQVPAQGPNPGFHYFVRAVMDSSRDRVILYGGAKPDLSVSEDVWTLSLAGAPTWSQVQPAGGVPGPHFLGSLTYDPNGDRLIAFGGRSAWSASDNFLNDVWALSLSGTPSWSHLTPSGTPPPQRCGHQAIYDRARRRLVVFGGFSPWVPALNDLWALSLTGTPAWTPISASGTLPEPRGQGGAIYDPLRDRMVLYSGAPIDPSTSGYQGPMPLEDVYTLSFRQGPFWTRLSADGTMPGTRSSFGAAYDVQNDRLVVVQGLQHADTEALSLAGGYWLDVAAVDPARGALDRQPAGDCFPSGTVVTLTPVPASGFHFEHWLGDVRTENNPLALTMNGNKALEAYFDPTIVGTEPEPAPTRLALEPAGPNPSSTVTRLQLALPFRTRVDLRIFDLRGRLVRTLVAGELPAGRHPVEWIGDDAAGHAAGPGVYFCLVRAGEFTTVRRVVRIR</sequence>
<dbReference type="Proteomes" id="UP000319771">
    <property type="component" value="Unassembled WGS sequence"/>
</dbReference>
<evidence type="ECO:0000259" key="6">
    <source>
        <dbReference type="Pfam" id="PF18998"/>
    </source>
</evidence>
<feature type="domain" description="Bacterial repeat" evidence="6">
    <location>
        <begin position="755"/>
        <end position="793"/>
    </location>
</feature>
<feature type="domain" description="Bacterial repeat" evidence="6">
    <location>
        <begin position="1157"/>
        <end position="1208"/>
    </location>
</feature>
<dbReference type="SUPFAM" id="SSF117281">
    <property type="entry name" value="Kelch motif"/>
    <property type="match status" value="3"/>
</dbReference>
<dbReference type="EMBL" id="VBPB01000021">
    <property type="protein sequence ID" value="TMQ74017.1"/>
    <property type="molecule type" value="Genomic_DNA"/>
</dbReference>
<evidence type="ECO:0000256" key="3">
    <source>
        <dbReference type="SAM" id="MobiDB-lite"/>
    </source>
</evidence>
<reference evidence="7 8" key="1">
    <citation type="journal article" date="2019" name="Nat. Microbiol.">
        <title>Mediterranean grassland soil C-N compound turnover is dependent on rainfall and depth, and is mediated by genomically divergent microorganisms.</title>
        <authorList>
            <person name="Diamond S."/>
            <person name="Andeer P.F."/>
            <person name="Li Z."/>
            <person name="Crits-Christoph A."/>
            <person name="Burstein D."/>
            <person name="Anantharaman K."/>
            <person name="Lane K.R."/>
            <person name="Thomas B.C."/>
            <person name="Pan C."/>
            <person name="Northen T.R."/>
            <person name="Banfield J.F."/>
        </authorList>
    </citation>
    <scope>NUCLEOTIDE SEQUENCE [LARGE SCALE GENOMIC DNA]</scope>
    <source>
        <strain evidence="7">WS_11</strain>
    </source>
</reference>
<dbReference type="PANTHER" id="PTHR46093:SF18">
    <property type="entry name" value="FIBRONECTIN TYPE-III DOMAIN-CONTAINING PROTEIN"/>
    <property type="match status" value="1"/>
</dbReference>
<dbReference type="InterPro" id="IPR044060">
    <property type="entry name" value="Bacterial_rp_domain"/>
</dbReference>